<keyword evidence="2" id="KW-0436">Ligase</keyword>
<dbReference type="InterPro" id="IPR012340">
    <property type="entry name" value="NA-bd_OB-fold"/>
</dbReference>
<comment type="caution">
    <text evidence="8">The sequence shown here is derived from an EMBL/GenBank/DDBJ whole genome shotgun (WGS) entry which is preliminary data.</text>
</comment>
<dbReference type="Gene3D" id="2.40.50.140">
    <property type="entry name" value="Nucleic acid-binding proteins"/>
    <property type="match status" value="1"/>
</dbReference>
<accession>A0A1F6W5E3</accession>
<dbReference type="PANTHER" id="PTHR22594">
    <property type="entry name" value="ASPARTYL/LYSYL-TRNA SYNTHETASE"/>
    <property type="match status" value="1"/>
</dbReference>
<dbReference type="GO" id="GO:0003676">
    <property type="term" value="F:nucleic acid binding"/>
    <property type="evidence" value="ECO:0007669"/>
    <property type="project" value="InterPro"/>
</dbReference>
<dbReference type="PANTHER" id="PTHR22594:SF5">
    <property type="entry name" value="ASPARTATE--TRNA LIGASE, MITOCHONDRIAL"/>
    <property type="match status" value="1"/>
</dbReference>
<dbReference type="PRINTS" id="PR01042">
    <property type="entry name" value="TRNASYNTHASP"/>
</dbReference>
<feature type="domain" description="Aminoacyl-transfer RNA synthetases class-II family profile" evidence="7">
    <location>
        <begin position="141"/>
        <end position="434"/>
    </location>
</feature>
<dbReference type="GO" id="GO:0005524">
    <property type="term" value="F:ATP binding"/>
    <property type="evidence" value="ECO:0007669"/>
    <property type="project" value="UniProtKB-KW"/>
</dbReference>
<dbReference type="EMBL" id="MFUA01000014">
    <property type="protein sequence ID" value="OGI77157.1"/>
    <property type="molecule type" value="Genomic_DNA"/>
</dbReference>
<evidence type="ECO:0000256" key="6">
    <source>
        <dbReference type="ARBA" id="ARBA00023146"/>
    </source>
</evidence>
<evidence type="ECO:0000256" key="4">
    <source>
        <dbReference type="ARBA" id="ARBA00022840"/>
    </source>
</evidence>
<evidence type="ECO:0000259" key="7">
    <source>
        <dbReference type="PROSITE" id="PS50862"/>
    </source>
</evidence>
<dbReference type="GO" id="GO:0005737">
    <property type="term" value="C:cytoplasm"/>
    <property type="evidence" value="ECO:0007669"/>
    <property type="project" value="InterPro"/>
</dbReference>
<dbReference type="CDD" id="cd00777">
    <property type="entry name" value="AspRS_core"/>
    <property type="match status" value="1"/>
</dbReference>
<dbReference type="GO" id="GO:0004815">
    <property type="term" value="F:aspartate-tRNA ligase activity"/>
    <property type="evidence" value="ECO:0007669"/>
    <property type="project" value="TreeGrafter"/>
</dbReference>
<evidence type="ECO:0000256" key="3">
    <source>
        <dbReference type="ARBA" id="ARBA00022741"/>
    </source>
</evidence>
<proteinExistence type="inferred from homology"/>
<keyword evidence="4" id="KW-0067">ATP-binding</keyword>
<dbReference type="InterPro" id="IPR004115">
    <property type="entry name" value="GAD-like_sf"/>
</dbReference>
<reference evidence="8 9" key="1">
    <citation type="journal article" date="2016" name="Nat. Commun.">
        <title>Thousands of microbial genomes shed light on interconnected biogeochemical processes in an aquifer system.</title>
        <authorList>
            <person name="Anantharaman K."/>
            <person name="Brown C.T."/>
            <person name="Hug L.A."/>
            <person name="Sharon I."/>
            <person name="Castelle C.J."/>
            <person name="Probst A.J."/>
            <person name="Thomas B.C."/>
            <person name="Singh A."/>
            <person name="Wilkins M.J."/>
            <person name="Karaoz U."/>
            <person name="Brodie E.L."/>
            <person name="Williams K.H."/>
            <person name="Hubbard S.S."/>
            <person name="Banfield J.F."/>
        </authorList>
    </citation>
    <scope>NUCLEOTIDE SEQUENCE [LARGE SCALE GENOMIC DNA]</scope>
</reference>
<protein>
    <recommendedName>
        <fullName evidence="7">Aminoacyl-transfer RNA synthetases class-II family profile domain-containing protein</fullName>
    </recommendedName>
</protein>
<dbReference type="InterPro" id="IPR047090">
    <property type="entry name" value="AspRS_core"/>
</dbReference>
<dbReference type="InterPro" id="IPR002312">
    <property type="entry name" value="Asp/Asn-tRNA-synth_IIb"/>
</dbReference>
<keyword evidence="5" id="KW-0648">Protein biosynthesis</keyword>
<dbReference type="InterPro" id="IPR045864">
    <property type="entry name" value="aa-tRNA-synth_II/BPL/LPL"/>
</dbReference>
<evidence type="ECO:0000313" key="8">
    <source>
        <dbReference type="EMBL" id="OGI77157.1"/>
    </source>
</evidence>
<evidence type="ECO:0000313" key="9">
    <source>
        <dbReference type="Proteomes" id="UP000178374"/>
    </source>
</evidence>
<dbReference type="AlphaFoldDB" id="A0A1F6W5E3"/>
<name>A0A1F6W5E3_9BACT</name>
<dbReference type="Pfam" id="PF01336">
    <property type="entry name" value="tRNA_anti-codon"/>
    <property type="match status" value="1"/>
</dbReference>
<dbReference type="Proteomes" id="UP000178374">
    <property type="component" value="Unassembled WGS sequence"/>
</dbReference>
<sequence length="464" mass="53592">MKNRIYIKDLKDHVGKEVTIAGWVDVRRDQGKMVFFDMRDMTGKAQAIVIPNRKEVMEVAKEIRPEWVLKIIGIVNKRPDKNVKAGILNGEVELEVTNIEILNKSETLPFDITNDTSGINEETRLAYRYLDLRSERMQKNIRMRSEFVKKVREFLFSKMFTEIETPLLTESTPEGSRDFVVPSRLNPGNFYALPQSPQQYKQLLMTGGFEKYFQIARALRDEDLRADRGFEHTQVDVEMSFVEMEDVMNLIEEMMTTVVESMGFTIKQKPFPRITHKESIEKYGADKFDMRTEEEKKNKNILAYAWVVNFPFFEKIDNGKWTFTHNPFSMPIPEHVEWLIKGENIKNILTTQYDLVCNGYESGGGSIRAHKPEILKATYKVMGYSEKEIEDRIGHMLKAFTYGVPPHGGIGLGVERNLMNFTGESYLREVVAFPMTRGGKTAVMNAPKPLEEKQLKELGIKLVK</sequence>
<dbReference type="Gene3D" id="3.30.1360.30">
    <property type="entry name" value="GAD-like domain"/>
    <property type="match status" value="1"/>
</dbReference>
<dbReference type="CDD" id="cd04317">
    <property type="entry name" value="EcAspRS_like_N"/>
    <property type="match status" value="1"/>
</dbReference>
<organism evidence="8 9">
    <name type="scientific">Candidatus Nomurabacteria bacterium RIFCSPHIGHO2_02_FULL_37_13</name>
    <dbReference type="NCBI Taxonomy" id="1801750"/>
    <lineage>
        <taxon>Bacteria</taxon>
        <taxon>Candidatus Nomuraibacteriota</taxon>
    </lineage>
</organism>
<dbReference type="SUPFAM" id="SSF55681">
    <property type="entry name" value="Class II aaRS and biotin synthetases"/>
    <property type="match status" value="1"/>
</dbReference>
<keyword evidence="3" id="KW-0547">Nucleotide-binding</keyword>
<dbReference type="InterPro" id="IPR047089">
    <property type="entry name" value="Asp-tRNA-ligase_1_N"/>
</dbReference>
<dbReference type="InterPro" id="IPR004364">
    <property type="entry name" value="Aa-tRNA-synt_II"/>
</dbReference>
<dbReference type="PROSITE" id="PS50862">
    <property type="entry name" value="AA_TRNA_LIGASE_II"/>
    <property type="match status" value="1"/>
</dbReference>
<dbReference type="Pfam" id="PF00152">
    <property type="entry name" value="tRNA-synt_2"/>
    <property type="match status" value="1"/>
</dbReference>
<keyword evidence="6" id="KW-0030">Aminoacyl-tRNA synthetase</keyword>
<comment type="similarity">
    <text evidence="1">Belongs to the class-II aminoacyl-tRNA synthetase family. Type 1 subfamily.</text>
</comment>
<dbReference type="GO" id="GO:0006422">
    <property type="term" value="P:aspartyl-tRNA aminoacylation"/>
    <property type="evidence" value="ECO:0007669"/>
    <property type="project" value="TreeGrafter"/>
</dbReference>
<dbReference type="InterPro" id="IPR006195">
    <property type="entry name" value="aa-tRNA-synth_II"/>
</dbReference>
<evidence type="ECO:0000256" key="1">
    <source>
        <dbReference type="ARBA" id="ARBA00006303"/>
    </source>
</evidence>
<dbReference type="Gene3D" id="3.30.930.10">
    <property type="entry name" value="Bira Bifunctional Protein, Domain 2"/>
    <property type="match status" value="2"/>
</dbReference>
<dbReference type="SUPFAM" id="SSF50249">
    <property type="entry name" value="Nucleic acid-binding proteins"/>
    <property type="match status" value="1"/>
</dbReference>
<dbReference type="STRING" id="1801750.A3B85_01795"/>
<evidence type="ECO:0000256" key="5">
    <source>
        <dbReference type="ARBA" id="ARBA00022917"/>
    </source>
</evidence>
<dbReference type="InterPro" id="IPR004365">
    <property type="entry name" value="NA-bd_OB_tRNA"/>
</dbReference>
<evidence type="ECO:0000256" key="2">
    <source>
        <dbReference type="ARBA" id="ARBA00022598"/>
    </source>
</evidence>
<gene>
    <name evidence="8" type="ORF">A3B85_01795</name>
</gene>